<dbReference type="STRING" id="308853.SAMN05421752_11829"/>
<organism evidence="3 4">
    <name type="scientific">Natronorubrum thiooxidans</name>
    <dbReference type="NCBI Taxonomy" id="308853"/>
    <lineage>
        <taxon>Archaea</taxon>
        <taxon>Methanobacteriati</taxon>
        <taxon>Methanobacteriota</taxon>
        <taxon>Stenosarchaea group</taxon>
        <taxon>Halobacteria</taxon>
        <taxon>Halobacteriales</taxon>
        <taxon>Natrialbaceae</taxon>
        <taxon>Natronorubrum</taxon>
    </lineage>
</organism>
<evidence type="ECO:0000313" key="4">
    <source>
        <dbReference type="Proteomes" id="UP000185936"/>
    </source>
</evidence>
<keyword evidence="2" id="KW-0812">Transmembrane</keyword>
<gene>
    <name evidence="3" type="ORF">SAMN05421752_11829</name>
</gene>
<name>A0A1N7GYX4_9EURY</name>
<evidence type="ECO:0000256" key="1">
    <source>
        <dbReference type="SAM" id="MobiDB-lite"/>
    </source>
</evidence>
<dbReference type="EMBL" id="FTNR01000018">
    <property type="protein sequence ID" value="SIS17783.1"/>
    <property type="molecule type" value="Genomic_DNA"/>
</dbReference>
<feature type="region of interest" description="Disordered" evidence="1">
    <location>
        <begin position="34"/>
        <end position="59"/>
    </location>
</feature>
<feature type="transmembrane region" description="Helical" evidence="2">
    <location>
        <begin position="6"/>
        <end position="27"/>
    </location>
</feature>
<evidence type="ECO:0000313" key="3">
    <source>
        <dbReference type="EMBL" id="SIS17783.1"/>
    </source>
</evidence>
<keyword evidence="2" id="KW-1133">Transmembrane helix</keyword>
<protein>
    <submittedName>
        <fullName evidence="3">Signal peptidase, endoplasmic reticulum-type</fullName>
    </submittedName>
</protein>
<feature type="compositionally biased region" description="Low complexity" evidence="1">
    <location>
        <begin position="35"/>
        <end position="54"/>
    </location>
</feature>
<feature type="region of interest" description="Disordered" evidence="1">
    <location>
        <begin position="161"/>
        <end position="209"/>
    </location>
</feature>
<dbReference type="AlphaFoldDB" id="A0A1N7GYX4"/>
<dbReference type="RefSeq" id="WP_143823938.1">
    <property type="nucleotide sequence ID" value="NZ_FTNR01000018.1"/>
</dbReference>
<sequence length="209" mass="21253">MSTPLGFVLLVAVPMGLLVVTELWSLVRARRPNESSTADADSSDSAAPASPTTTEVTPGELTITPTDLQLSTGVLALTAAYAVHVALELRTTLAISVAFAATLSVLVVGGLLLSTRFGMPGSDQTAVNPVTDSEAVADDVAPATDGGSSVVIADQAATDSSVDKAVTAEHEPAGSVNTAPAQATEIDSEIEWAETTEPVSTDDSTEESE</sequence>
<reference evidence="4" key="1">
    <citation type="submission" date="2017-01" db="EMBL/GenBank/DDBJ databases">
        <authorList>
            <person name="Varghese N."/>
            <person name="Submissions S."/>
        </authorList>
    </citation>
    <scope>NUCLEOTIDE SEQUENCE [LARGE SCALE GENOMIC DNA]</scope>
    <source>
        <strain evidence="4">type strain: HArc-</strain>
    </source>
</reference>
<evidence type="ECO:0000256" key="2">
    <source>
        <dbReference type="SAM" id="Phobius"/>
    </source>
</evidence>
<keyword evidence="2" id="KW-0472">Membrane</keyword>
<feature type="transmembrane region" description="Helical" evidence="2">
    <location>
        <begin position="93"/>
        <end position="113"/>
    </location>
</feature>
<keyword evidence="4" id="KW-1185">Reference proteome</keyword>
<dbReference type="Proteomes" id="UP000185936">
    <property type="component" value="Unassembled WGS sequence"/>
</dbReference>
<accession>A0A1N7GYX4</accession>
<proteinExistence type="predicted"/>